<gene>
    <name evidence="1" type="ORF">G2W53_012774</name>
</gene>
<keyword evidence="2" id="KW-1185">Reference proteome</keyword>
<comment type="caution">
    <text evidence="1">The sequence shown here is derived from an EMBL/GenBank/DDBJ whole genome shotgun (WGS) entry which is preliminary data.</text>
</comment>
<proteinExistence type="predicted"/>
<evidence type="ECO:0000313" key="1">
    <source>
        <dbReference type="EMBL" id="KAF7830441.1"/>
    </source>
</evidence>
<dbReference type="EMBL" id="JAAIUW010000005">
    <property type="protein sequence ID" value="KAF7830441.1"/>
    <property type="molecule type" value="Genomic_DNA"/>
</dbReference>
<name>A0A834U1C3_9FABA</name>
<reference evidence="1" key="1">
    <citation type="submission" date="2020-09" db="EMBL/GenBank/DDBJ databases">
        <title>Genome-Enabled Discovery of Anthraquinone Biosynthesis in Senna tora.</title>
        <authorList>
            <person name="Kang S.-H."/>
            <person name="Pandey R.P."/>
            <person name="Lee C.-M."/>
            <person name="Sim J.-S."/>
            <person name="Jeong J.-T."/>
            <person name="Choi B.-S."/>
            <person name="Jung M."/>
            <person name="Ginzburg D."/>
            <person name="Zhao K."/>
            <person name="Won S.Y."/>
            <person name="Oh T.-J."/>
            <person name="Yu Y."/>
            <person name="Kim N.-H."/>
            <person name="Lee O.R."/>
            <person name="Lee T.-H."/>
            <person name="Bashyal P."/>
            <person name="Kim T.-S."/>
            <person name="Lee W.-H."/>
            <person name="Kawkins C."/>
            <person name="Kim C.-K."/>
            <person name="Kim J.S."/>
            <person name="Ahn B.O."/>
            <person name="Rhee S.Y."/>
            <person name="Sohng J.K."/>
        </authorList>
    </citation>
    <scope>NUCLEOTIDE SEQUENCE</scope>
    <source>
        <tissue evidence="1">Leaf</tissue>
    </source>
</reference>
<sequence length="29" mass="3227">MATSTVDATWALGSHITHDSDFGYMKRRA</sequence>
<evidence type="ECO:0000313" key="2">
    <source>
        <dbReference type="Proteomes" id="UP000634136"/>
    </source>
</evidence>
<dbReference type="Proteomes" id="UP000634136">
    <property type="component" value="Unassembled WGS sequence"/>
</dbReference>
<dbReference type="AlphaFoldDB" id="A0A834U1C3"/>
<protein>
    <submittedName>
        <fullName evidence="1">Uncharacterized protein</fullName>
    </submittedName>
</protein>
<accession>A0A834U1C3</accession>
<organism evidence="1 2">
    <name type="scientific">Senna tora</name>
    <dbReference type="NCBI Taxonomy" id="362788"/>
    <lineage>
        <taxon>Eukaryota</taxon>
        <taxon>Viridiplantae</taxon>
        <taxon>Streptophyta</taxon>
        <taxon>Embryophyta</taxon>
        <taxon>Tracheophyta</taxon>
        <taxon>Spermatophyta</taxon>
        <taxon>Magnoliopsida</taxon>
        <taxon>eudicotyledons</taxon>
        <taxon>Gunneridae</taxon>
        <taxon>Pentapetalae</taxon>
        <taxon>rosids</taxon>
        <taxon>fabids</taxon>
        <taxon>Fabales</taxon>
        <taxon>Fabaceae</taxon>
        <taxon>Caesalpinioideae</taxon>
        <taxon>Cassia clade</taxon>
        <taxon>Senna</taxon>
    </lineage>
</organism>